<evidence type="ECO:0000256" key="4">
    <source>
        <dbReference type="ARBA" id="ARBA00022759"/>
    </source>
</evidence>
<sequence>MDLSDAFFRISVPKEMRYLTTYTCDNVDYWFTKMPFGLKTAPGVFQRFMDHTLARCKSEAFWYMDDVLVTADSREELVRRTRKVRHALSRAGCRINEDKSEYEKQGLLFAGMWIYSNGVGPNNRKVAEVLATPRPRTKVEKQSALGLVSYLRDHIPLASHLTADLSDSKDNHLSEEEYDAAWNRLQSHVARHVTTLGEWDEAGDADLYTDASNKGCSAVLIQSGRIIALASRKLAPAETRYSTTDREHLGLLLGAKKFKAFLHRPTGTTRVWCDHSALLSRKTADMTPRQARWAAIVRQWMPNIQHVKGKDNPADYFSRWGVEIIGGQIRL</sequence>
<evidence type="ECO:0000256" key="6">
    <source>
        <dbReference type="ARBA" id="ARBA00022918"/>
    </source>
</evidence>
<dbReference type="CDD" id="cd01647">
    <property type="entry name" value="RT_LTR"/>
    <property type="match status" value="1"/>
</dbReference>
<reference evidence="8 9" key="1">
    <citation type="submission" date="2020-06" db="EMBL/GenBank/DDBJ databases">
        <title>Transcriptomic and genomic resources for Thalictrum thalictroides and T. hernandezii: Facilitating candidate gene discovery in an emerging model plant lineage.</title>
        <authorList>
            <person name="Arias T."/>
            <person name="Riano-Pachon D.M."/>
            <person name="Di Stilio V.S."/>
        </authorList>
    </citation>
    <scope>NUCLEOTIDE SEQUENCE [LARGE SCALE GENOMIC DNA]</scope>
    <source>
        <strain evidence="9">cv. WT478/WT964</strain>
        <tissue evidence="8">Leaves</tissue>
    </source>
</reference>
<keyword evidence="9" id="KW-1185">Reference proteome</keyword>
<dbReference type="EMBL" id="JABWDY010013824">
    <property type="protein sequence ID" value="KAF5198043.1"/>
    <property type="molecule type" value="Genomic_DNA"/>
</dbReference>
<keyword evidence="6" id="KW-0695">RNA-directed DNA polymerase</keyword>
<dbReference type="SUPFAM" id="SSF56672">
    <property type="entry name" value="DNA/RNA polymerases"/>
    <property type="match status" value="1"/>
</dbReference>
<dbReference type="Pfam" id="PF00078">
    <property type="entry name" value="RVT_1"/>
    <property type="match status" value="1"/>
</dbReference>
<dbReference type="InterPro" id="IPR043502">
    <property type="entry name" value="DNA/RNA_pol_sf"/>
</dbReference>
<evidence type="ECO:0000256" key="5">
    <source>
        <dbReference type="ARBA" id="ARBA00022801"/>
    </source>
</evidence>
<dbReference type="InterPro" id="IPR043128">
    <property type="entry name" value="Rev_trsase/Diguanyl_cyclase"/>
</dbReference>
<dbReference type="PANTHER" id="PTHR37984">
    <property type="entry name" value="PROTEIN CBG26694"/>
    <property type="match status" value="1"/>
</dbReference>
<comment type="caution">
    <text evidence="8">The sequence shown here is derived from an EMBL/GenBank/DDBJ whole genome shotgun (WGS) entry which is preliminary data.</text>
</comment>
<keyword evidence="5" id="KW-0378">Hydrolase</keyword>
<feature type="domain" description="Reverse transcriptase" evidence="7">
    <location>
        <begin position="1"/>
        <end position="114"/>
    </location>
</feature>
<dbReference type="GO" id="GO:0016787">
    <property type="term" value="F:hydrolase activity"/>
    <property type="evidence" value="ECO:0007669"/>
    <property type="project" value="UniProtKB-KW"/>
</dbReference>
<dbReference type="AlphaFoldDB" id="A0A7J6WM32"/>
<dbReference type="PROSITE" id="PS50878">
    <property type="entry name" value="RT_POL"/>
    <property type="match status" value="1"/>
</dbReference>
<evidence type="ECO:0000313" key="9">
    <source>
        <dbReference type="Proteomes" id="UP000554482"/>
    </source>
</evidence>
<dbReference type="CDD" id="cd09274">
    <property type="entry name" value="RNase_HI_RT_Ty3"/>
    <property type="match status" value="1"/>
</dbReference>
<evidence type="ECO:0000259" key="7">
    <source>
        <dbReference type="PROSITE" id="PS50878"/>
    </source>
</evidence>
<dbReference type="InterPro" id="IPR041373">
    <property type="entry name" value="RT_RNaseH"/>
</dbReference>
<keyword evidence="2" id="KW-0548">Nucleotidyltransferase</keyword>
<organism evidence="8 9">
    <name type="scientific">Thalictrum thalictroides</name>
    <name type="common">Rue-anemone</name>
    <name type="synonym">Anemone thalictroides</name>
    <dbReference type="NCBI Taxonomy" id="46969"/>
    <lineage>
        <taxon>Eukaryota</taxon>
        <taxon>Viridiplantae</taxon>
        <taxon>Streptophyta</taxon>
        <taxon>Embryophyta</taxon>
        <taxon>Tracheophyta</taxon>
        <taxon>Spermatophyta</taxon>
        <taxon>Magnoliopsida</taxon>
        <taxon>Ranunculales</taxon>
        <taxon>Ranunculaceae</taxon>
        <taxon>Thalictroideae</taxon>
        <taxon>Thalictrum</taxon>
    </lineage>
</organism>
<dbReference type="PANTHER" id="PTHR37984:SF5">
    <property type="entry name" value="PROTEIN NYNRIN-LIKE"/>
    <property type="match status" value="1"/>
</dbReference>
<proteinExistence type="predicted"/>
<dbReference type="OrthoDB" id="1914518at2759"/>
<keyword evidence="3" id="KW-0540">Nuclease</keyword>
<keyword evidence="4" id="KW-0255">Endonuclease</keyword>
<dbReference type="GO" id="GO:0004519">
    <property type="term" value="F:endonuclease activity"/>
    <property type="evidence" value="ECO:0007669"/>
    <property type="project" value="UniProtKB-KW"/>
</dbReference>
<dbReference type="Gene3D" id="3.30.70.270">
    <property type="match status" value="2"/>
</dbReference>
<dbReference type="Proteomes" id="UP000554482">
    <property type="component" value="Unassembled WGS sequence"/>
</dbReference>
<name>A0A7J6WM32_THATH</name>
<protein>
    <submittedName>
        <fullName evidence="8">Pol polyprotein</fullName>
    </submittedName>
</protein>
<dbReference type="GO" id="GO:0003964">
    <property type="term" value="F:RNA-directed DNA polymerase activity"/>
    <property type="evidence" value="ECO:0007669"/>
    <property type="project" value="UniProtKB-KW"/>
</dbReference>
<keyword evidence="1" id="KW-0808">Transferase</keyword>
<dbReference type="InterPro" id="IPR050951">
    <property type="entry name" value="Retrovirus_Pol_polyprotein"/>
</dbReference>
<evidence type="ECO:0000313" key="8">
    <source>
        <dbReference type="EMBL" id="KAF5198043.1"/>
    </source>
</evidence>
<evidence type="ECO:0000256" key="1">
    <source>
        <dbReference type="ARBA" id="ARBA00022679"/>
    </source>
</evidence>
<gene>
    <name evidence="8" type="ORF">FRX31_012371</name>
</gene>
<evidence type="ECO:0000256" key="2">
    <source>
        <dbReference type="ARBA" id="ARBA00022695"/>
    </source>
</evidence>
<accession>A0A7J6WM32</accession>
<dbReference type="Pfam" id="PF17917">
    <property type="entry name" value="RT_RNaseH"/>
    <property type="match status" value="1"/>
</dbReference>
<dbReference type="InterPro" id="IPR000477">
    <property type="entry name" value="RT_dom"/>
</dbReference>
<evidence type="ECO:0000256" key="3">
    <source>
        <dbReference type="ARBA" id="ARBA00022722"/>
    </source>
</evidence>